<name>K1U432_9ZZZZ</name>
<comment type="caution">
    <text evidence="2">The sequence shown here is derived from an EMBL/GenBank/DDBJ whole genome shotgun (WGS) entry which is preliminary data.</text>
</comment>
<evidence type="ECO:0000313" key="2">
    <source>
        <dbReference type="EMBL" id="EKC66246.1"/>
    </source>
</evidence>
<evidence type="ECO:0000256" key="1">
    <source>
        <dbReference type="SAM" id="MobiDB-lite"/>
    </source>
</evidence>
<feature type="compositionally biased region" description="Polar residues" evidence="1">
    <location>
        <begin position="215"/>
        <end position="226"/>
    </location>
</feature>
<protein>
    <submittedName>
        <fullName evidence="2">Uncharacterized protein</fullName>
    </submittedName>
</protein>
<organism evidence="2">
    <name type="scientific">human gut metagenome</name>
    <dbReference type="NCBI Taxonomy" id="408170"/>
    <lineage>
        <taxon>unclassified sequences</taxon>
        <taxon>metagenomes</taxon>
        <taxon>organismal metagenomes</taxon>
    </lineage>
</organism>
<dbReference type="EMBL" id="AJWZ01004154">
    <property type="protein sequence ID" value="EKC66246.1"/>
    <property type="molecule type" value="Genomic_DNA"/>
</dbReference>
<proteinExistence type="predicted"/>
<reference evidence="2" key="1">
    <citation type="journal article" date="2013" name="Environ. Microbiol.">
        <title>Microbiota from the distal guts of lean and obese adolescents exhibit partial functional redundancy besides clear differences in community structure.</title>
        <authorList>
            <person name="Ferrer M."/>
            <person name="Ruiz A."/>
            <person name="Lanza F."/>
            <person name="Haange S.B."/>
            <person name="Oberbach A."/>
            <person name="Till H."/>
            <person name="Bargiela R."/>
            <person name="Campoy C."/>
            <person name="Segura M.T."/>
            <person name="Richter M."/>
            <person name="von Bergen M."/>
            <person name="Seifert J."/>
            <person name="Suarez A."/>
        </authorList>
    </citation>
    <scope>NUCLEOTIDE SEQUENCE</scope>
</reference>
<dbReference type="AlphaFoldDB" id="K1U432"/>
<feature type="region of interest" description="Disordered" evidence="1">
    <location>
        <begin position="202"/>
        <end position="226"/>
    </location>
</feature>
<accession>K1U432</accession>
<gene>
    <name evidence="2" type="ORF">OBE_06039</name>
</gene>
<sequence length="226" mass="25419">MSRKKQETKVLCPGCGTEFAIADKEFAATGTVIGKNSDLGTVYPVVAGHNSPAGLPKGARERIEALRGAGVDVSCLFAMQGAEGGEYIASNKDGKLTILDDNDPIFGSIMAQGTVPNNRLFRRWVMAQMFHMMSYTHYREKEPAGVTEMIHRKGYDYQWKMLLNELHAQMKMEHKDITGFAERNRWFNRDVVFGHRERLCQRAEKTRGQPGNKKMQGSSLQAYTRP</sequence>